<feature type="domain" description="C2H2-type" evidence="6">
    <location>
        <begin position="186"/>
        <end position="213"/>
    </location>
</feature>
<dbReference type="PANTHER" id="PTHR24379">
    <property type="entry name" value="KRAB AND ZINC FINGER DOMAIN-CONTAINING"/>
    <property type="match status" value="1"/>
</dbReference>
<dbReference type="PANTHER" id="PTHR24379:SF121">
    <property type="entry name" value="C2H2-TYPE DOMAIN-CONTAINING PROTEIN"/>
    <property type="match status" value="1"/>
</dbReference>
<keyword evidence="2" id="KW-0677">Repeat</keyword>
<dbReference type="PROSITE" id="PS50157">
    <property type="entry name" value="ZINC_FINGER_C2H2_2"/>
    <property type="match status" value="4"/>
</dbReference>
<dbReference type="InterPro" id="IPR013087">
    <property type="entry name" value="Znf_C2H2_type"/>
</dbReference>
<evidence type="ECO:0000256" key="2">
    <source>
        <dbReference type="ARBA" id="ARBA00022737"/>
    </source>
</evidence>
<dbReference type="SUPFAM" id="SSF57667">
    <property type="entry name" value="beta-beta-alpha zinc fingers"/>
    <property type="match status" value="3"/>
</dbReference>
<dbReference type="InterPro" id="IPR036236">
    <property type="entry name" value="Znf_C2H2_sf"/>
</dbReference>
<organism evidence="7 8">
    <name type="scientific">Parastrongyloides trichosuri</name>
    <name type="common">Possum-specific nematode worm</name>
    <dbReference type="NCBI Taxonomy" id="131310"/>
    <lineage>
        <taxon>Eukaryota</taxon>
        <taxon>Metazoa</taxon>
        <taxon>Ecdysozoa</taxon>
        <taxon>Nematoda</taxon>
        <taxon>Chromadorea</taxon>
        <taxon>Rhabditida</taxon>
        <taxon>Tylenchina</taxon>
        <taxon>Panagrolaimomorpha</taxon>
        <taxon>Strongyloidoidea</taxon>
        <taxon>Strongyloididae</taxon>
        <taxon>Parastrongyloides</taxon>
    </lineage>
</organism>
<keyword evidence="4" id="KW-0862">Zinc</keyword>
<evidence type="ECO:0000259" key="6">
    <source>
        <dbReference type="PROSITE" id="PS50157"/>
    </source>
</evidence>
<keyword evidence="3 5" id="KW-0863">Zinc-finger</keyword>
<protein>
    <submittedName>
        <fullName evidence="8">Zinc finger protein</fullName>
    </submittedName>
</protein>
<dbReference type="PROSITE" id="PS00028">
    <property type="entry name" value="ZINC_FINGER_C2H2_1"/>
    <property type="match status" value="5"/>
</dbReference>
<keyword evidence="7" id="KW-1185">Reference proteome</keyword>
<dbReference type="Gene3D" id="3.30.160.60">
    <property type="entry name" value="Classic Zinc Finger"/>
    <property type="match status" value="3"/>
</dbReference>
<feature type="domain" description="C2H2-type" evidence="6">
    <location>
        <begin position="142"/>
        <end position="170"/>
    </location>
</feature>
<reference evidence="8" key="1">
    <citation type="submission" date="2017-02" db="UniProtKB">
        <authorList>
            <consortium name="WormBaseParasite"/>
        </authorList>
    </citation>
    <scope>IDENTIFICATION</scope>
</reference>
<evidence type="ECO:0000256" key="3">
    <source>
        <dbReference type="ARBA" id="ARBA00022771"/>
    </source>
</evidence>
<proteinExistence type="predicted"/>
<dbReference type="Pfam" id="PF00096">
    <property type="entry name" value="zf-C2H2"/>
    <property type="match status" value="2"/>
</dbReference>
<dbReference type="GO" id="GO:0008270">
    <property type="term" value="F:zinc ion binding"/>
    <property type="evidence" value="ECO:0007669"/>
    <property type="project" value="UniProtKB-KW"/>
</dbReference>
<dbReference type="WBParaSite" id="PTRK_0001068600.1">
    <property type="protein sequence ID" value="PTRK_0001068600.1"/>
    <property type="gene ID" value="PTRK_0001068600"/>
</dbReference>
<evidence type="ECO:0000256" key="1">
    <source>
        <dbReference type="ARBA" id="ARBA00022723"/>
    </source>
</evidence>
<feature type="domain" description="C2H2-type" evidence="6">
    <location>
        <begin position="213"/>
        <end position="240"/>
    </location>
</feature>
<dbReference type="Proteomes" id="UP000038045">
    <property type="component" value="Unplaced"/>
</dbReference>
<evidence type="ECO:0000313" key="7">
    <source>
        <dbReference type="Proteomes" id="UP000038045"/>
    </source>
</evidence>
<evidence type="ECO:0000313" key="8">
    <source>
        <dbReference type="WBParaSite" id="PTRK_0001068600.1"/>
    </source>
</evidence>
<feature type="domain" description="C2H2-type" evidence="6">
    <location>
        <begin position="115"/>
        <end position="142"/>
    </location>
</feature>
<evidence type="ECO:0000256" key="4">
    <source>
        <dbReference type="ARBA" id="ARBA00022833"/>
    </source>
</evidence>
<name>A0A0N4ZQ84_PARTI</name>
<dbReference type="AlphaFoldDB" id="A0A0N4ZQ84"/>
<sequence>MDGIVFSDIMNHIALFGAQQLIDDPEERIRLHQATMRNIALWHNYNQYTSALMASQNIIPQTPLSLLTTPQAMLAQSGNTQNFFQRYGLRENDTPTTATTDTDETPKRGRSIEMISCDSCDKMFKTKKEQRQHSILHHERKFECERCTKTFLTSELLSMHVNKKHTPDNVKKSKNNDCHGKISKQFQCKICDRSYETYYNYKEHLAKHEGKTFQCNVCNKLLSGQSALSRHTKIHSKPHECIICKDRFSSAYDLDCHFSYYHSSVKRFRCQYCDRALYNYSGKLRHERLCAVNINERNSLLKDNNEEKENDD</sequence>
<accession>A0A0N4ZQ84</accession>
<evidence type="ECO:0000256" key="5">
    <source>
        <dbReference type="PROSITE-ProRule" id="PRU00042"/>
    </source>
</evidence>
<keyword evidence="1" id="KW-0479">Metal-binding</keyword>
<dbReference type="STRING" id="131310.A0A0N4ZQ84"/>
<dbReference type="SMART" id="SM00355">
    <property type="entry name" value="ZnF_C2H2"/>
    <property type="match status" value="6"/>
</dbReference>